<dbReference type="AlphaFoldDB" id="A0AAV3Y633"/>
<feature type="region of interest" description="Disordered" evidence="1">
    <location>
        <begin position="36"/>
        <end position="66"/>
    </location>
</feature>
<accession>A0AAV3Y633</accession>
<organism evidence="2 3">
    <name type="scientific">Plakobranchus ocellatus</name>
    <dbReference type="NCBI Taxonomy" id="259542"/>
    <lineage>
        <taxon>Eukaryota</taxon>
        <taxon>Metazoa</taxon>
        <taxon>Spiralia</taxon>
        <taxon>Lophotrochozoa</taxon>
        <taxon>Mollusca</taxon>
        <taxon>Gastropoda</taxon>
        <taxon>Heterobranchia</taxon>
        <taxon>Euthyneura</taxon>
        <taxon>Panpulmonata</taxon>
        <taxon>Sacoglossa</taxon>
        <taxon>Placobranchoidea</taxon>
        <taxon>Plakobranchidae</taxon>
        <taxon>Plakobranchus</taxon>
    </lineage>
</organism>
<keyword evidence="3" id="KW-1185">Reference proteome</keyword>
<evidence type="ECO:0000313" key="2">
    <source>
        <dbReference type="EMBL" id="GFN82715.1"/>
    </source>
</evidence>
<evidence type="ECO:0000313" key="3">
    <source>
        <dbReference type="Proteomes" id="UP000735302"/>
    </source>
</evidence>
<comment type="caution">
    <text evidence="2">The sequence shown here is derived from an EMBL/GenBank/DDBJ whole genome shotgun (WGS) entry which is preliminary data.</text>
</comment>
<dbReference type="Proteomes" id="UP000735302">
    <property type="component" value="Unassembled WGS sequence"/>
</dbReference>
<dbReference type="EMBL" id="BLXT01001037">
    <property type="protein sequence ID" value="GFN82715.1"/>
    <property type="molecule type" value="Genomic_DNA"/>
</dbReference>
<protein>
    <submittedName>
        <fullName evidence="2">Uncharacterized protein</fullName>
    </submittedName>
</protein>
<name>A0AAV3Y633_9GAST</name>
<gene>
    <name evidence="2" type="ORF">PoB_000922100</name>
</gene>
<proteinExistence type="predicted"/>
<evidence type="ECO:0000256" key="1">
    <source>
        <dbReference type="SAM" id="MobiDB-lite"/>
    </source>
</evidence>
<reference evidence="2 3" key="1">
    <citation type="journal article" date="2021" name="Elife">
        <title>Chloroplast acquisition without the gene transfer in kleptoplastic sea slugs, Plakobranchus ocellatus.</title>
        <authorList>
            <person name="Maeda T."/>
            <person name="Takahashi S."/>
            <person name="Yoshida T."/>
            <person name="Shimamura S."/>
            <person name="Takaki Y."/>
            <person name="Nagai Y."/>
            <person name="Toyoda A."/>
            <person name="Suzuki Y."/>
            <person name="Arimoto A."/>
            <person name="Ishii H."/>
            <person name="Satoh N."/>
            <person name="Nishiyama T."/>
            <person name="Hasebe M."/>
            <person name="Maruyama T."/>
            <person name="Minagawa J."/>
            <person name="Obokata J."/>
            <person name="Shigenobu S."/>
        </authorList>
    </citation>
    <scope>NUCLEOTIDE SEQUENCE [LARGE SCALE GENOMIC DNA]</scope>
</reference>
<sequence>MDACPEDLAIYMRESDGKEADLYLCVRKRNLCDQPRRSTQAGTRPVMGSVRPRELEKRLTGGQRAGEIKTSKNNQLSCFKCKRLVISLLIAHIQVTQ</sequence>